<dbReference type="InterPro" id="IPR023238">
    <property type="entry name" value="FAM175"/>
</dbReference>
<sequence length="338" mass="38488">MTETVSVSISGIAFSFISYENVKCDSNQEGLLLGEFISKETNHVTDAEHTVVNKQNIIKIKSVIPCPRQFYFYNAAGLLDMTKLNSIVGSEKDKVVGWYLFKQKQISPPKLTVREKIVHKQVAALLKIPLPTFTTCLLTMNSSNTKATYSFTQTFLRYHMGKYESVPVQVENLTLPKYSYKIPEPMPNILSKVIKGIDKDNLESHEFVQKIQEGLQGHMKVLLEELIDKEEQLFKMEEEVKNLRRQVMLNHGDKANNSIEIDDSLDGDCSITDSSQVSDSVLENNKKRKGKARKNVNPVTPSKYNTRSAAIDTNEENILHVQEISYSFVTKRQNFEKK</sequence>
<evidence type="ECO:0008006" key="6">
    <source>
        <dbReference type="Google" id="ProtNLM"/>
    </source>
</evidence>
<dbReference type="GO" id="GO:0090307">
    <property type="term" value="P:mitotic spindle assembly"/>
    <property type="evidence" value="ECO:0007669"/>
    <property type="project" value="TreeGrafter"/>
</dbReference>
<reference evidence="4 5" key="2">
    <citation type="journal article" date="2018" name="Elife">
        <title>Firefly genomes illuminate parallel origins of bioluminescence in beetles.</title>
        <authorList>
            <person name="Fallon T.R."/>
            <person name="Lower S.E."/>
            <person name="Chang C.H."/>
            <person name="Bessho-Uehara M."/>
            <person name="Martin G.J."/>
            <person name="Bewick A.J."/>
            <person name="Behringer M."/>
            <person name="Debat H.J."/>
            <person name="Wong I."/>
            <person name="Day J.C."/>
            <person name="Suvorov A."/>
            <person name="Silva C.J."/>
            <person name="Stanger-Hall K.F."/>
            <person name="Hall D.W."/>
            <person name="Schmitz R.J."/>
            <person name="Nelson D.R."/>
            <person name="Lewis S.M."/>
            <person name="Shigenobu S."/>
            <person name="Bybee S.M."/>
            <person name="Larracuente A.M."/>
            <person name="Oba Y."/>
            <person name="Weng J.K."/>
        </authorList>
    </citation>
    <scope>NUCLEOTIDE SEQUENCE [LARGE SCALE GENOMIC DNA]</scope>
    <source>
        <strain evidence="4">1611_PpyrPB1</strain>
        <tissue evidence="4">Whole body</tissue>
    </source>
</reference>
<evidence type="ECO:0000313" key="3">
    <source>
        <dbReference type="EMBL" id="JAV97257.1"/>
    </source>
</evidence>
<proteinExistence type="predicted"/>
<dbReference type="Pfam" id="PF21125">
    <property type="entry name" value="MPN_2A_DUB_like"/>
    <property type="match status" value="1"/>
</dbReference>
<evidence type="ECO:0000256" key="2">
    <source>
        <dbReference type="SAM" id="MobiDB-lite"/>
    </source>
</evidence>
<dbReference type="EMBL" id="VVIM01000002">
    <property type="protein sequence ID" value="KAB0802784.1"/>
    <property type="molecule type" value="Genomic_DNA"/>
</dbReference>
<dbReference type="OrthoDB" id="6358435at2759"/>
<dbReference type="GO" id="GO:0005634">
    <property type="term" value="C:nucleus"/>
    <property type="evidence" value="ECO:0007669"/>
    <property type="project" value="TreeGrafter"/>
</dbReference>
<dbReference type="PANTHER" id="PTHR31728">
    <property type="entry name" value="ABRAXAS FAMILY MEMBER"/>
    <property type="match status" value="1"/>
</dbReference>
<name>A0A1Y1NMR7_PHOPY</name>
<dbReference type="PANTHER" id="PTHR31728:SF5">
    <property type="entry name" value="OS07G0540200 PROTEIN"/>
    <property type="match status" value="1"/>
</dbReference>
<gene>
    <name evidence="4" type="ORF">PPYR_04970</name>
</gene>
<dbReference type="PRINTS" id="PR02051">
    <property type="entry name" value="PROTEINF175"/>
</dbReference>
<dbReference type="GO" id="GO:0031593">
    <property type="term" value="F:polyubiquitin modification-dependent protein binding"/>
    <property type="evidence" value="ECO:0007669"/>
    <property type="project" value="TreeGrafter"/>
</dbReference>
<dbReference type="GO" id="GO:0008608">
    <property type="term" value="P:attachment of spindle microtubules to kinetochore"/>
    <property type="evidence" value="ECO:0007669"/>
    <property type="project" value="TreeGrafter"/>
</dbReference>
<dbReference type="EMBL" id="GEZM01002442">
    <property type="protein sequence ID" value="JAV97257.1"/>
    <property type="molecule type" value="Transcribed_RNA"/>
</dbReference>
<dbReference type="AlphaFoldDB" id="A0A1Y1NMR7"/>
<dbReference type="Proteomes" id="UP000327044">
    <property type="component" value="Unassembled WGS sequence"/>
</dbReference>
<feature type="compositionally biased region" description="Polar residues" evidence="2">
    <location>
        <begin position="272"/>
        <end position="283"/>
    </location>
</feature>
<feature type="region of interest" description="Disordered" evidence="2">
    <location>
        <begin position="272"/>
        <end position="304"/>
    </location>
</feature>
<dbReference type="GO" id="GO:0008017">
    <property type="term" value="F:microtubule binding"/>
    <property type="evidence" value="ECO:0007669"/>
    <property type="project" value="TreeGrafter"/>
</dbReference>
<dbReference type="CDD" id="cd23525">
    <property type="entry name" value="Abraxas_2_insects"/>
    <property type="match status" value="1"/>
</dbReference>
<reference evidence="4" key="3">
    <citation type="submission" date="2019-08" db="EMBL/GenBank/DDBJ databases">
        <authorList>
            <consortium name="Photinus pyralis genome working group"/>
            <person name="Fallon T.R."/>
            <person name="Sander Lower S.E."/>
            <person name="Weng J.-K."/>
        </authorList>
    </citation>
    <scope>NUCLEOTIDE SEQUENCE</scope>
    <source>
        <strain evidence="4">1611_PpyrPB1</strain>
        <tissue evidence="4">Whole body</tissue>
    </source>
</reference>
<reference evidence="3" key="1">
    <citation type="journal article" date="2016" name="Sci. Rep.">
        <title>Molecular characterization of firefly nuptial gifts: a multi-omics approach sheds light on postcopulatory sexual selection.</title>
        <authorList>
            <person name="Al-Wathiqui N."/>
            <person name="Fallon T.R."/>
            <person name="South A."/>
            <person name="Weng J.K."/>
            <person name="Lewis S.M."/>
        </authorList>
    </citation>
    <scope>NUCLEOTIDE SEQUENCE</scope>
</reference>
<accession>A0A1Y1NMR7</accession>
<organism evidence="3">
    <name type="scientific">Photinus pyralis</name>
    <name type="common">Common eastern firefly</name>
    <name type="synonym">Lampyris pyralis</name>
    <dbReference type="NCBI Taxonomy" id="7054"/>
    <lineage>
        <taxon>Eukaryota</taxon>
        <taxon>Metazoa</taxon>
        <taxon>Ecdysozoa</taxon>
        <taxon>Arthropoda</taxon>
        <taxon>Hexapoda</taxon>
        <taxon>Insecta</taxon>
        <taxon>Pterygota</taxon>
        <taxon>Neoptera</taxon>
        <taxon>Endopterygota</taxon>
        <taxon>Coleoptera</taxon>
        <taxon>Polyphaga</taxon>
        <taxon>Elateriformia</taxon>
        <taxon>Elateroidea</taxon>
        <taxon>Lampyridae</taxon>
        <taxon>Lampyrinae</taxon>
        <taxon>Photinus</taxon>
    </lineage>
</organism>
<evidence type="ECO:0000313" key="5">
    <source>
        <dbReference type="Proteomes" id="UP000327044"/>
    </source>
</evidence>
<keyword evidence="1" id="KW-0175">Coiled coil</keyword>
<evidence type="ECO:0000256" key="1">
    <source>
        <dbReference type="SAM" id="Coils"/>
    </source>
</evidence>
<keyword evidence="5" id="KW-1185">Reference proteome</keyword>
<dbReference type="InParanoid" id="A0A1Y1NMR7"/>
<dbReference type="GO" id="GO:0070536">
    <property type="term" value="P:protein K63-linked deubiquitination"/>
    <property type="evidence" value="ECO:0007669"/>
    <property type="project" value="TreeGrafter"/>
</dbReference>
<protein>
    <recommendedName>
        <fullName evidence="6">MPN domain-containing protein</fullName>
    </recommendedName>
</protein>
<feature type="coiled-coil region" evidence="1">
    <location>
        <begin position="219"/>
        <end position="246"/>
    </location>
</feature>
<evidence type="ECO:0000313" key="4">
    <source>
        <dbReference type="EMBL" id="KAB0802784.1"/>
    </source>
</evidence>